<dbReference type="Proteomes" id="UP000077317">
    <property type="component" value="Chromosome"/>
</dbReference>
<sequence>MSQKIGPTQVQTAPIALGCMRMGALEISKAEQVLTAALEHGINFFDHADIYGAGESERRFGQAVRNLGVEREKLLLQSKCGIRQGYYDFSKDYIIQTVEASLERLGTDYLDFFLLHRPDVLMEPEEIAEAFSQLHKAGKVKYFGVSNQNRYQMELLQAYLEQPLVINQLQLSPAHTVLFDAGLNVNMTNQAAIDRENGIVEYCRLNHVTIQVWSPFQIDLEQGLFMTDKRYKALAQTIEKYAERYHVSAEAIIIAWILRHPARMQAVIGSMNPDRIDRIMQAQHISLTRAEWYDIYQSAGNKLP</sequence>
<dbReference type="STRING" id="1811193.A0O21_00935"/>
<protein>
    <submittedName>
        <fullName evidence="2">Aldo/keto reductase</fullName>
    </submittedName>
</protein>
<dbReference type="EMBL" id="CP014699">
    <property type="protein sequence ID" value="AND78690.1"/>
    <property type="molecule type" value="Genomic_DNA"/>
</dbReference>
<dbReference type="InterPro" id="IPR020471">
    <property type="entry name" value="AKR"/>
</dbReference>
<organism evidence="2 3">
    <name type="scientific">Streptococcus pantholopis</name>
    <dbReference type="NCBI Taxonomy" id="1811193"/>
    <lineage>
        <taxon>Bacteria</taxon>
        <taxon>Bacillati</taxon>
        <taxon>Bacillota</taxon>
        <taxon>Bacilli</taxon>
        <taxon>Lactobacillales</taxon>
        <taxon>Streptococcaceae</taxon>
        <taxon>Streptococcus</taxon>
    </lineage>
</organism>
<dbReference type="InterPro" id="IPR023210">
    <property type="entry name" value="NADP_OxRdtase_dom"/>
</dbReference>
<dbReference type="InterPro" id="IPR050523">
    <property type="entry name" value="AKR_Detox_Biosynth"/>
</dbReference>
<dbReference type="RefSeq" id="WP_067060141.1">
    <property type="nucleotide sequence ID" value="NZ_CP014699.1"/>
</dbReference>
<dbReference type="Pfam" id="PF00248">
    <property type="entry name" value="Aldo_ket_red"/>
    <property type="match status" value="1"/>
</dbReference>
<proteinExistence type="predicted"/>
<reference evidence="2 3" key="1">
    <citation type="journal article" date="2016" name="Int. J. Syst. Evol. Microbiol.">
        <title>Streptococcuspantholopis sp. nov., isolated from faeces of the Tibetan antelope (Pantholops hodgsonii).</title>
        <authorList>
            <person name="Bai X."/>
            <person name="Xiong Y."/>
            <person name="Lu S."/>
            <person name="Jin D."/>
            <person name="Lai X."/>
            <person name="Yang J."/>
            <person name="Niu L."/>
            <person name="Hu S."/>
            <person name="Meng X."/>
            <person name="Pu J."/>
            <person name="Ye C."/>
            <person name="Xu J."/>
        </authorList>
    </citation>
    <scope>NUCLEOTIDE SEQUENCE [LARGE SCALE GENOMIC DNA]</scope>
    <source>
        <strain evidence="2 3">TA 26</strain>
    </source>
</reference>
<evidence type="ECO:0000259" key="1">
    <source>
        <dbReference type="Pfam" id="PF00248"/>
    </source>
</evidence>
<dbReference type="SUPFAM" id="SSF51430">
    <property type="entry name" value="NAD(P)-linked oxidoreductase"/>
    <property type="match status" value="1"/>
</dbReference>
<keyword evidence="3" id="KW-1185">Reference proteome</keyword>
<gene>
    <name evidence="2" type="ORF">A0O21_00935</name>
</gene>
<dbReference type="KEGG" id="spat:A0O21_00935"/>
<evidence type="ECO:0000313" key="2">
    <source>
        <dbReference type="EMBL" id="AND78690.1"/>
    </source>
</evidence>
<dbReference type="CDD" id="cd19092">
    <property type="entry name" value="AKR_BsYcsN_EcYdhF-like"/>
    <property type="match status" value="1"/>
</dbReference>
<dbReference type="Gene3D" id="3.20.20.100">
    <property type="entry name" value="NADP-dependent oxidoreductase domain"/>
    <property type="match status" value="1"/>
</dbReference>
<dbReference type="InterPro" id="IPR036812">
    <property type="entry name" value="NAD(P)_OxRdtase_dom_sf"/>
</dbReference>
<dbReference type="GO" id="GO:0005829">
    <property type="term" value="C:cytosol"/>
    <property type="evidence" value="ECO:0007669"/>
    <property type="project" value="TreeGrafter"/>
</dbReference>
<dbReference type="OrthoDB" id="9773828at2"/>
<dbReference type="AlphaFoldDB" id="A0A172Q5F3"/>
<dbReference type="PANTHER" id="PTHR43364:SF1">
    <property type="entry name" value="OXIDOREDUCTASE YDHF"/>
    <property type="match status" value="1"/>
</dbReference>
<feature type="domain" description="NADP-dependent oxidoreductase" evidence="1">
    <location>
        <begin position="14"/>
        <end position="295"/>
    </location>
</feature>
<accession>A0A172Q5F3</accession>
<dbReference type="GO" id="GO:0016491">
    <property type="term" value="F:oxidoreductase activity"/>
    <property type="evidence" value="ECO:0007669"/>
    <property type="project" value="InterPro"/>
</dbReference>
<evidence type="ECO:0000313" key="3">
    <source>
        <dbReference type="Proteomes" id="UP000077317"/>
    </source>
</evidence>
<reference evidence="3" key="2">
    <citation type="submission" date="2016-03" db="EMBL/GenBank/DDBJ databases">
        <title>Streptococcus antelopensis sp. nov., isolated from the feces of the Tibetan antelope (Pantholops hodgsonii) in Hoh Xil National Nature Reserve, Qinghai, China.</title>
        <authorList>
            <person name="Bai X."/>
        </authorList>
    </citation>
    <scope>NUCLEOTIDE SEQUENCE [LARGE SCALE GENOMIC DNA]</scope>
    <source>
        <strain evidence="3">TA 26</strain>
    </source>
</reference>
<name>A0A172Q5F3_9STRE</name>
<dbReference type="PANTHER" id="PTHR43364">
    <property type="entry name" value="NADH-SPECIFIC METHYLGLYOXAL REDUCTASE-RELATED"/>
    <property type="match status" value="1"/>
</dbReference>
<dbReference type="PRINTS" id="PR00069">
    <property type="entry name" value="ALDKETRDTASE"/>
</dbReference>
<dbReference type="PROSITE" id="PS51257">
    <property type="entry name" value="PROKAR_LIPOPROTEIN"/>
    <property type="match status" value="1"/>
</dbReference>